<organism evidence="10 11">
    <name type="scientific">Hallerella porci</name>
    <dbReference type="NCBI Taxonomy" id="1945871"/>
    <lineage>
        <taxon>Bacteria</taxon>
        <taxon>Pseudomonadati</taxon>
        <taxon>Fibrobacterota</taxon>
        <taxon>Fibrobacteria</taxon>
        <taxon>Fibrobacterales</taxon>
        <taxon>Fibrobacteraceae</taxon>
        <taxon>Hallerella</taxon>
    </lineage>
</organism>
<feature type="transmembrane region" description="Helical" evidence="8">
    <location>
        <begin position="296"/>
        <end position="317"/>
    </location>
</feature>
<feature type="transmembrane region" description="Helical" evidence="8">
    <location>
        <begin position="204"/>
        <end position="223"/>
    </location>
</feature>
<comment type="similarity">
    <text evidence="2">Belongs to the complex I subunit 4 family.</text>
</comment>
<evidence type="ECO:0000256" key="7">
    <source>
        <dbReference type="SAM" id="Coils"/>
    </source>
</evidence>
<dbReference type="Pfam" id="PF00361">
    <property type="entry name" value="Proton_antipo_M"/>
    <property type="match status" value="1"/>
</dbReference>
<dbReference type="PRINTS" id="PR01437">
    <property type="entry name" value="NUOXDRDTASE4"/>
</dbReference>
<feature type="transmembrane region" description="Helical" evidence="8">
    <location>
        <begin position="269"/>
        <end position="287"/>
    </location>
</feature>
<evidence type="ECO:0000313" key="11">
    <source>
        <dbReference type="Proteomes" id="UP000245523"/>
    </source>
</evidence>
<dbReference type="RefSeq" id="WP_109587250.1">
    <property type="nucleotide sequence ID" value="NZ_QGHD01000004.1"/>
</dbReference>
<feature type="transmembrane region" description="Helical" evidence="8">
    <location>
        <begin position="323"/>
        <end position="344"/>
    </location>
</feature>
<feature type="transmembrane region" description="Helical" evidence="8">
    <location>
        <begin position="29"/>
        <end position="49"/>
    </location>
</feature>
<dbReference type="InterPro" id="IPR010227">
    <property type="entry name" value="NADH_Q_OxRdtase_chainM/4"/>
</dbReference>
<reference evidence="10 11" key="1">
    <citation type="submission" date="2018-05" db="EMBL/GenBank/DDBJ databases">
        <title>Animal gut microbial communities from fecal samples from Wisconsin, USA.</title>
        <authorList>
            <person name="Neumann A."/>
        </authorList>
    </citation>
    <scope>NUCLEOTIDE SEQUENCE [LARGE SCALE GENOMIC DNA]</scope>
    <source>
        <strain evidence="10 11">UWS4</strain>
    </source>
</reference>
<proteinExistence type="inferred from homology"/>
<dbReference type="PANTHER" id="PTHR43507:SF1">
    <property type="entry name" value="NADH-UBIQUINONE OXIDOREDUCTASE CHAIN 4"/>
    <property type="match status" value="1"/>
</dbReference>
<keyword evidence="7" id="KW-0175">Coiled coil</keyword>
<name>A0ABX5LMH8_9BACT</name>
<feature type="transmembrane region" description="Helical" evidence="8">
    <location>
        <begin position="390"/>
        <end position="419"/>
    </location>
</feature>
<dbReference type="PANTHER" id="PTHR43507">
    <property type="entry name" value="NADH-UBIQUINONE OXIDOREDUCTASE CHAIN 4"/>
    <property type="match status" value="1"/>
</dbReference>
<keyword evidence="3 6" id="KW-0812">Transmembrane</keyword>
<dbReference type="InterPro" id="IPR003918">
    <property type="entry name" value="NADH_UbQ_OxRdtase"/>
</dbReference>
<evidence type="ECO:0000256" key="8">
    <source>
        <dbReference type="SAM" id="Phobius"/>
    </source>
</evidence>
<feature type="domain" description="NADH:quinone oxidoreductase/Mrp antiporter transmembrane" evidence="9">
    <location>
        <begin position="126"/>
        <end position="411"/>
    </location>
</feature>
<dbReference type="InterPro" id="IPR001750">
    <property type="entry name" value="ND/Mrp_TM"/>
</dbReference>
<feature type="transmembrane region" description="Helical" evidence="8">
    <location>
        <begin position="235"/>
        <end position="257"/>
    </location>
</feature>
<comment type="caution">
    <text evidence="10">The sequence shown here is derived from an EMBL/GenBank/DDBJ whole genome shotgun (WGS) entry which is preliminary data.</text>
</comment>
<evidence type="ECO:0000256" key="6">
    <source>
        <dbReference type="RuleBase" id="RU000320"/>
    </source>
</evidence>
<feature type="transmembrane region" description="Helical" evidence="8">
    <location>
        <begin position="160"/>
        <end position="179"/>
    </location>
</feature>
<evidence type="ECO:0000313" key="10">
    <source>
        <dbReference type="EMBL" id="PWL03640.1"/>
    </source>
</evidence>
<evidence type="ECO:0000256" key="4">
    <source>
        <dbReference type="ARBA" id="ARBA00022989"/>
    </source>
</evidence>
<comment type="subcellular location">
    <subcellularLocation>
        <location evidence="1">Endomembrane system</location>
        <topology evidence="1">Multi-pass membrane protein</topology>
    </subcellularLocation>
    <subcellularLocation>
        <location evidence="6">Membrane</location>
        <topology evidence="6">Multi-pass membrane protein</topology>
    </subcellularLocation>
</comment>
<feature type="transmembrane region" description="Helical" evidence="8">
    <location>
        <begin position="365"/>
        <end position="384"/>
    </location>
</feature>
<keyword evidence="4 8" id="KW-1133">Transmembrane helix</keyword>
<evidence type="ECO:0000256" key="2">
    <source>
        <dbReference type="ARBA" id="ARBA00009025"/>
    </source>
</evidence>
<feature type="transmembrane region" description="Helical" evidence="8">
    <location>
        <begin position="80"/>
        <end position="97"/>
    </location>
</feature>
<sequence length="590" mass="63186">MLYFLVFAPFLAALLMVAASGKDSRSASRLAVILSSIFFLSGLSLLVSGNYNTTPFYWFSIPGTDVSVTLAFSVNGFSAWMVFLTNIITLAALISARKTAGNNYRNYAIGLFTLLGALNGTFLSIDAVLFFFFFEALVLPAAILIGFYGGAERRAAALNFALYTLIGSAPMAVALWYLITLAGTSHIIPLAQAAQNLPESTQTILFWCFAIAFWVKTPLFPLHGWQAQTYAEAPAGLSAILTGSMSKAGVYGFYFWVLAIFPAVSFKNATLMVSLGLVTALYGAFMAMRAKDMKKLLAFSSMSHLGLAIAGVFTLSVDVFPALLVLLVGHGLSASALFILSGSAERFTGHRMLDKMGGLASRNPAFAFFFGIASVLAIAIPGSAGFVGEFLVLLGLWGVCKFAAILAGLCVILTGVYMLKLIQKVLFGVPGEVSEDLQKLRFPISDAVATAPLLLLLIVFGVHPQPITSTMDYTSDLAEERAENIDAAVAAAENSDSIEQQKIVELAQASAEAQASMENFNAEDSLQMKEFFAKAALSLHPEWMADSATANEKAKAYADSAWTALQTIKSQFSAESAEVNTEKVEAQNDR</sequence>
<feature type="coiled-coil region" evidence="7">
    <location>
        <begin position="475"/>
        <end position="523"/>
    </location>
</feature>
<protein>
    <submittedName>
        <fullName evidence="10">NADH dehydrogenase subunit M</fullName>
    </submittedName>
</protein>
<keyword evidence="11" id="KW-1185">Reference proteome</keyword>
<evidence type="ECO:0000256" key="5">
    <source>
        <dbReference type="ARBA" id="ARBA00023136"/>
    </source>
</evidence>
<accession>A0ABX5LMH8</accession>
<feature type="transmembrane region" description="Helical" evidence="8">
    <location>
        <begin position="128"/>
        <end position="148"/>
    </location>
</feature>
<keyword evidence="5 8" id="KW-0472">Membrane</keyword>
<evidence type="ECO:0000256" key="1">
    <source>
        <dbReference type="ARBA" id="ARBA00004127"/>
    </source>
</evidence>
<dbReference type="NCBIfam" id="TIGR01972">
    <property type="entry name" value="NDH_I_M"/>
    <property type="match status" value="1"/>
</dbReference>
<dbReference type="Proteomes" id="UP000245523">
    <property type="component" value="Unassembled WGS sequence"/>
</dbReference>
<evidence type="ECO:0000259" key="9">
    <source>
        <dbReference type="Pfam" id="PF00361"/>
    </source>
</evidence>
<gene>
    <name evidence="10" type="ORF">B0H50_10464</name>
</gene>
<feature type="transmembrane region" description="Helical" evidence="8">
    <location>
        <begin position="104"/>
        <end position="122"/>
    </location>
</feature>
<dbReference type="EMBL" id="QGHD01000004">
    <property type="protein sequence ID" value="PWL03640.1"/>
    <property type="molecule type" value="Genomic_DNA"/>
</dbReference>
<evidence type="ECO:0000256" key="3">
    <source>
        <dbReference type="ARBA" id="ARBA00022692"/>
    </source>
</evidence>